<keyword evidence="1" id="KW-0732">Signal</keyword>
<protein>
    <recommendedName>
        <fullName evidence="4">Lipoprotein</fullName>
    </recommendedName>
</protein>
<feature type="chain" id="PRO_5041711704" description="Lipoprotein" evidence="1">
    <location>
        <begin position="18"/>
        <end position="142"/>
    </location>
</feature>
<dbReference type="PROSITE" id="PS51257">
    <property type="entry name" value="PROKAR_LIPOPROTEIN"/>
    <property type="match status" value="1"/>
</dbReference>
<sequence>MKLIIVITLLLSLTSCANKSQYSEEVMFDMASILKDVAQAVDGELKFGDTAGLTKKEIFENAISANPAQITKLSLLAIDGNISNYRILSEFQGNNAVMLICDGDIALMEDAGCNSEFDKIYWDSPKPYSCQIKLDAAALCTD</sequence>
<evidence type="ECO:0000256" key="1">
    <source>
        <dbReference type="SAM" id="SignalP"/>
    </source>
</evidence>
<reference evidence="2 3" key="1">
    <citation type="submission" date="2021-01" db="EMBL/GenBank/DDBJ databases">
        <title>Characterization of a novel blaVMB-2- harboring plasmid in Vibrio diabolicus.</title>
        <authorList>
            <person name="Liu M."/>
        </authorList>
    </citation>
    <scope>NUCLEOTIDE SEQUENCE [LARGE SCALE GENOMIC DNA]</scope>
    <source>
        <strain evidence="2 3">SLV18</strain>
    </source>
</reference>
<feature type="signal peptide" evidence="1">
    <location>
        <begin position="1"/>
        <end position="17"/>
    </location>
</feature>
<dbReference type="Proteomes" id="UP000596337">
    <property type="component" value="Chromosome 2"/>
</dbReference>
<evidence type="ECO:0008006" key="4">
    <source>
        <dbReference type="Google" id="ProtNLM"/>
    </source>
</evidence>
<gene>
    <name evidence="2" type="ORF">JOS67_20040</name>
</gene>
<proteinExistence type="predicted"/>
<name>A0AA92M396_9VIBR</name>
<accession>A0AA92M396</accession>
<dbReference type="KEGG" id="vdb:AL552_01170"/>
<organism evidence="2 3">
    <name type="scientific">Vibrio diabolicus</name>
    <dbReference type="NCBI Taxonomy" id="50719"/>
    <lineage>
        <taxon>Bacteria</taxon>
        <taxon>Pseudomonadati</taxon>
        <taxon>Pseudomonadota</taxon>
        <taxon>Gammaproteobacteria</taxon>
        <taxon>Vibrionales</taxon>
        <taxon>Vibrionaceae</taxon>
        <taxon>Vibrio</taxon>
        <taxon>Vibrio diabolicus subgroup</taxon>
    </lineage>
</organism>
<evidence type="ECO:0000313" key="2">
    <source>
        <dbReference type="EMBL" id="QRG85921.1"/>
    </source>
</evidence>
<dbReference type="RefSeq" id="WP_104970194.1">
    <property type="nucleotide sequence ID" value="NZ_CANMIY010000009.1"/>
</dbReference>
<dbReference type="EMBL" id="CP069197">
    <property type="protein sequence ID" value="QRG85921.1"/>
    <property type="molecule type" value="Genomic_DNA"/>
</dbReference>
<evidence type="ECO:0000313" key="3">
    <source>
        <dbReference type="Proteomes" id="UP000596337"/>
    </source>
</evidence>
<dbReference type="AlphaFoldDB" id="A0AA92M396"/>